<dbReference type="PANTHER" id="PTHR33877">
    <property type="entry name" value="SLL1193 PROTEIN"/>
    <property type="match status" value="1"/>
</dbReference>
<proteinExistence type="predicted"/>
<reference evidence="2 3" key="1">
    <citation type="submission" date="2018-03" db="EMBL/GenBank/DDBJ databases">
        <title>Aquarubrobacter algicola gen. nov., sp. nov., a novel actinobacterium isolated from shallow eutrophic lake during the end of cyanobacterial harmful algal blooms.</title>
        <authorList>
            <person name="Chun S.J."/>
        </authorList>
    </citation>
    <scope>NUCLEOTIDE SEQUENCE [LARGE SCALE GENOMIC DNA]</scope>
    <source>
        <strain evidence="2 3">Seoho-28</strain>
    </source>
</reference>
<dbReference type="GO" id="GO:0008270">
    <property type="term" value="F:zinc ion binding"/>
    <property type="evidence" value="ECO:0007669"/>
    <property type="project" value="InterPro"/>
</dbReference>
<feature type="domain" description="HNH nuclease" evidence="1">
    <location>
        <begin position="38"/>
        <end position="91"/>
    </location>
</feature>
<dbReference type="Gene3D" id="1.10.30.50">
    <property type="match status" value="1"/>
</dbReference>
<dbReference type="Pfam" id="PF01844">
    <property type="entry name" value="HNH"/>
    <property type="match status" value="1"/>
</dbReference>
<comment type="caution">
    <text evidence="2">The sequence shown here is derived from an EMBL/GenBank/DDBJ whole genome shotgun (WGS) entry which is preliminary data.</text>
</comment>
<evidence type="ECO:0000313" key="3">
    <source>
        <dbReference type="Proteomes" id="UP000240739"/>
    </source>
</evidence>
<keyword evidence="3" id="KW-1185">Reference proteome</keyword>
<dbReference type="InterPro" id="IPR002711">
    <property type="entry name" value="HNH"/>
</dbReference>
<dbReference type="InterPro" id="IPR003615">
    <property type="entry name" value="HNH_nuc"/>
</dbReference>
<dbReference type="SMART" id="SM00507">
    <property type="entry name" value="HNHc"/>
    <property type="match status" value="1"/>
</dbReference>
<dbReference type="RefSeq" id="WP_107570152.1">
    <property type="nucleotide sequence ID" value="NZ_PYYB01000002.1"/>
</dbReference>
<dbReference type="Proteomes" id="UP000240739">
    <property type="component" value="Unassembled WGS sequence"/>
</dbReference>
<dbReference type="PANTHER" id="PTHR33877:SF2">
    <property type="entry name" value="OS07G0170200 PROTEIN"/>
    <property type="match status" value="1"/>
</dbReference>
<evidence type="ECO:0000259" key="1">
    <source>
        <dbReference type="SMART" id="SM00507"/>
    </source>
</evidence>
<dbReference type="InterPro" id="IPR052892">
    <property type="entry name" value="NA-targeting_endonuclease"/>
</dbReference>
<name>A0A2T4UF70_9ACTN</name>
<gene>
    <name evidence="2" type="ORF">C7Y72_15845</name>
</gene>
<dbReference type="GO" id="GO:0004519">
    <property type="term" value="F:endonuclease activity"/>
    <property type="evidence" value="ECO:0007669"/>
    <property type="project" value="InterPro"/>
</dbReference>
<protein>
    <recommendedName>
        <fullName evidence="1">HNH nuclease domain-containing protein</fullName>
    </recommendedName>
</protein>
<dbReference type="AlphaFoldDB" id="A0A2T4UF70"/>
<dbReference type="GO" id="GO:0003676">
    <property type="term" value="F:nucleic acid binding"/>
    <property type="evidence" value="ECO:0007669"/>
    <property type="project" value="InterPro"/>
</dbReference>
<accession>A0A2T4UF70</accession>
<organism evidence="2 3">
    <name type="scientific">Paraconexibacter algicola</name>
    <dbReference type="NCBI Taxonomy" id="2133960"/>
    <lineage>
        <taxon>Bacteria</taxon>
        <taxon>Bacillati</taxon>
        <taxon>Actinomycetota</taxon>
        <taxon>Thermoleophilia</taxon>
        <taxon>Solirubrobacterales</taxon>
        <taxon>Paraconexibacteraceae</taxon>
        <taxon>Paraconexibacter</taxon>
    </lineage>
</organism>
<sequence>MTRDALLTTYLRDDAGTPLGPGMPGGRPLRRDGERHYDAWLALVRLDPCAYCGVVPAGTVDHVEPRSRSTRGLGGAHGWTNVVGACERCNGRKADRPLLAFLRARRVR</sequence>
<dbReference type="EMBL" id="PYYB01000002">
    <property type="protein sequence ID" value="PTL56433.1"/>
    <property type="molecule type" value="Genomic_DNA"/>
</dbReference>
<dbReference type="OrthoDB" id="9802901at2"/>
<evidence type="ECO:0000313" key="2">
    <source>
        <dbReference type="EMBL" id="PTL56433.1"/>
    </source>
</evidence>